<feature type="transmembrane region" description="Helical" evidence="1">
    <location>
        <begin position="265"/>
        <end position="285"/>
    </location>
</feature>
<keyword evidence="3" id="KW-1185">Reference proteome</keyword>
<keyword evidence="1" id="KW-1133">Transmembrane helix</keyword>
<feature type="transmembrane region" description="Helical" evidence="1">
    <location>
        <begin position="329"/>
        <end position="350"/>
    </location>
</feature>
<feature type="transmembrane region" description="Helical" evidence="1">
    <location>
        <begin position="103"/>
        <end position="122"/>
    </location>
</feature>
<feature type="transmembrane region" description="Helical" evidence="1">
    <location>
        <begin position="128"/>
        <end position="147"/>
    </location>
</feature>
<reference evidence="3" key="1">
    <citation type="submission" date="2017-04" db="EMBL/GenBank/DDBJ databases">
        <authorList>
            <person name="Varghese N."/>
            <person name="Submissions S."/>
        </authorList>
    </citation>
    <scope>NUCLEOTIDE SEQUENCE [LARGE SCALE GENOMIC DNA]</scope>
    <source>
        <strain evidence="3">K3S</strain>
    </source>
</reference>
<accession>A0A1X7EX80</accession>
<protein>
    <submittedName>
        <fullName evidence="2">Glucosyl transferase GtrII</fullName>
    </submittedName>
</protein>
<name>A0A1X7EX80_9BACT</name>
<evidence type="ECO:0000313" key="2">
    <source>
        <dbReference type="EMBL" id="SMF41708.1"/>
    </source>
</evidence>
<sequence length="498" mass="56614">MQEFKLTKEDKIFILLFAGLTLLYVLPMLISNCPYNDDFSRILKGNSWDDDGRLLPSIIVRFLVHSTSIFDPAPLPLLLSVPIFTFGGFMIKRLFIDVDSPYISAIIALGFVFNPYLVRLFVYQLDSIGLALSLVLLIIPFTLAVPESGKKKISYYAKCILCIFLSMNSYQASLGFFMSLAVIELVHSVYKNQFTGIFKTLLNRVIQLVLAFAAYKLFLKLFFIANIARRAANAKTLNFSSDSVSVFFDNCLRMVTAIFDSLSQQQTIILALLLVISILFVVHLYKKNITAANISAGSKTALLFIVLAPLIIFVFSFVHMAFLKGSSRVILQVLTSFSGLTAFLMLVPSWAIKNKKILCWLIVPVMLSAYGFSYISGNLVKIEYDFQQPMISSIVSEINDTLPDNRTRLYYSGYLPRSNYFKRIIKIFPIMSNLDTNNPWGFKYRLPYLGCALAKENYQDIEQEPLKAKIDITTLPIINDSYYYTLYKYNSDLLLKFK</sequence>
<keyword evidence="1" id="KW-0812">Transmembrane</keyword>
<dbReference type="AlphaFoldDB" id="A0A1X7EX80"/>
<evidence type="ECO:0000256" key="1">
    <source>
        <dbReference type="SAM" id="Phobius"/>
    </source>
</evidence>
<dbReference type="RefSeq" id="WP_170921461.1">
    <property type="nucleotide sequence ID" value="NZ_FWZU01000007.1"/>
</dbReference>
<feature type="transmembrane region" description="Helical" evidence="1">
    <location>
        <begin position="301"/>
        <end position="323"/>
    </location>
</feature>
<dbReference type="Proteomes" id="UP000192906">
    <property type="component" value="Unassembled WGS sequence"/>
</dbReference>
<organism evidence="2 3">
    <name type="scientific">Desulfovibrio gilichinskyi</name>
    <dbReference type="NCBI Taxonomy" id="1519643"/>
    <lineage>
        <taxon>Bacteria</taxon>
        <taxon>Pseudomonadati</taxon>
        <taxon>Thermodesulfobacteriota</taxon>
        <taxon>Desulfovibrionia</taxon>
        <taxon>Desulfovibrionales</taxon>
        <taxon>Desulfovibrionaceae</taxon>
        <taxon>Desulfovibrio</taxon>
    </lineage>
</organism>
<gene>
    <name evidence="2" type="ORF">SAMN06295933_3429</name>
</gene>
<dbReference type="Pfam" id="PF14264">
    <property type="entry name" value="Glucos_trans_II"/>
    <property type="match status" value="1"/>
</dbReference>
<feature type="transmembrane region" description="Helical" evidence="1">
    <location>
        <begin position="205"/>
        <end position="227"/>
    </location>
</feature>
<evidence type="ECO:0000313" key="3">
    <source>
        <dbReference type="Proteomes" id="UP000192906"/>
    </source>
</evidence>
<dbReference type="STRING" id="1519643.SAMN06295933_3429"/>
<feature type="transmembrane region" description="Helical" evidence="1">
    <location>
        <begin position="73"/>
        <end position="91"/>
    </location>
</feature>
<feature type="transmembrane region" description="Helical" evidence="1">
    <location>
        <begin position="12"/>
        <end position="30"/>
    </location>
</feature>
<dbReference type="GO" id="GO:0016740">
    <property type="term" value="F:transferase activity"/>
    <property type="evidence" value="ECO:0007669"/>
    <property type="project" value="UniProtKB-KW"/>
</dbReference>
<keyword evidence="1" id="KW-0472">Membrane</keyword>
<feature type="transmembrane region" description="Helical" evidence="1">
    <location>
        <begin position="159"/>
        <end position="185"/>
    </location>
</feature>
<proteinExistence type="predicted"/>
<dbReference type="EMBL" id="FWZU01000007">
    <property type="protein sequence ID" value="SMF41708.1"/>
    <property type="molecule type" value="Genomic_DNA"/>
</dbReference>
<keyword evidence="2" id="KW-0808">Transferase</keyword>
<dbReference type="InterPro" id="IPR025686">
    <property type="entry name" value="Glucos_trans_II"/>
</dbReference>
<feature type="transmembrane region" description="Helical" evidence="1">
    <location>
        <begin position="357"/>
        <end position="375"/>
    </location>
</feature>